<proteinExistence type="predicted"/>
<keyword evidence="2" id="KW-1185">Reference proteome</keyword>
<dbReference type="EMBL" id="SRLO01000292">
    <property type="protein sequence ID" value="TNN62485.1"/>
    <property type="molecule type" value="Genomic_DNA"/>
</dbReference>
<comment type="caution">
    <text evidence="1">The sequence shown here is derived from an EMBL/GenBank/DDBJ whole genome shotgun (WGS) entry which is preliminary data.</text>
</comment>
<organism evidence="1 2">
    <name type="scientific">Liparis tanakae</name>
    <name type="common">Tanaka's snailfish</name>
    <dbReference type="NCBI Taxonomy" id="230148"/>
    <lineage>
        <taxon>Eukaryota</taxon>
        <taxon>Metazoa</taxon>
        <taxon>Chordata</taxon>
        <taxon>Craniata</taxon>
        <taxon>Vertebrata</taxon>
        <taxon>Euteleostomi</taxon>
        <taxon>Actinopterygii</taxon>
        <taxon>Neopterygii</taxon>
        <taxon>Teleostei</taxon>
        <taxon>Neoteleostei</taxon>
        <taxon>Acanthomorphata</taxon>
        <taxon>Eupercaria</taxon>
        <taxon>Perciformes</taxon>
        <taxon>Cottioidei</taxon>
        <taxon>Cottales</taxon>
        <taxon>Liparidae</taxon>
        <taxon>Liparis</taxon>
    </lineage>
</organism>
<name>A0A4Z2HB43_9TELE</name>
<accession>A0A4Z2HB43</accession>
<dbReference type="AlphaFoldDB" id="A0A4Z2HB43"/>
<reference evidence="1 2" key="1">
    <citation type="submission" date="2019-03" db="EMBL/GenBank/DDBJ databases">
        <title>First draft genome of Liparis tanakae, snailfish: a comprehensive survey of snailfish specific genes.</title>
        <authorList>
            <person name="Kim W."/>
            <person name="Song I."/>
            <person name="Jeong J.-H."/>
            <person name="Kim D."/>
            <person name="Kim S."/>
            <person name="Ryu S."/>
            <person name="Song J.Y."/>
            <person name="Lee S.K."/>
        </authorList>
    </citation>
    <scope>NUCLEOTIDE SEQUENCE [LARGE SCALE GENOMIC DNA]</scope>
    <source>
        <tissue evidence="1">Muscle</tissue>
    </source>
</reference>
<evidence type="ECO:0000313" key="2">
    <source>
        <dbReference type="Proteomes" id="UP000314294"/>
    </source>
</evidence>
<evidence type="ECO:0000313" key="1">
    <source>
        <dbReference type="EMBL" id="TNN62485.1"/>
    </source>
</evidence>
<gene>
    <name evidence="1" type="ORF">EYF80_027288</name>
</gene>
<dbReference type="Proteomes" id="UP000314294">
    <property type="component" value="Unassembled WGS sequence"/>
</dbReference>
<protein>
    <submittedName>
        <fullName evidence="1">Uncharacterized protein</fullName>
    </submittedName>
</protein>
<dbReference type="OrthoDB" id="10071037at2759"/>
<sequence length="88" mass="9247">MTPPPSTQRYWGCESLRPSTTALKTSRSGAVHRDMRPSETLCAPLCPSVPLCAPLCPSVPLCAPLCPSVPLCAPLCRPINSEGSSSLP</sequence>